<dbReference type="AlphaFoldDB" id="A0AAD1BGN2"/>
<protein>
    <submittedName>
        <fullName evidence="1">Uncharacterized protein</fullName>
    </submittedName>
</protein>
<organism evidence="1 2">
    <name type="scientific">Prevotella intermedia</name>
    <dbReference type="NCBI Taxonomy" id="28131"/>
    <lineage>
        <taxon>Bacteria</taxon>
        <taxon>Pseudomonadati</taxon>
        <taxon>Bacteroidota</taxon>
        <taxon>Bacteroidia</taxon>
        <taxon>Bacteroidales</taxon>
        <taxon>Prevotellaceae</taxon>
        <taxon>Prevotella</taxon>
    </lineage>
</organism>
<dbReference type="Proteomes" id="UP000067008">
    <property type="component" value="Chromosome 2"/>
</dbReference>
<sequence>MTGSFCCAKTIVLLSSAAAKNAIILISNDIHSMPRLY</sequence>
<gene>
    <name evidence="1" type="ORF">PI172_0581</name>
</gene>
<name>A0AAD1BGN2_PREIN</name>
<accession>A0AAD1BGN2</accession>
<evidence type="ECO:0000313" key="1">
    <source>
        <dbReference type="EMBL" id="BAR95309.1"/>
    </source>
</evidence>
<proteinExistence type="predicted"/>
<reference evidence="1 2" key="1">
    <citation type="submission" date="2015-07" db="EMBL/GenBank/DDBJ databases">
        <title>Complete genome sequence of Prevotella intermedia strain 17-2.</title>
        <authorList>
            <person name="Nambu T."/>
        </authorList>
    </citation>
    <scope>NUCLEOTIDE SEQUENCE [LARGE SCALE GENOMIC DNA]</scope>
    <source>
        <strain evidence="1 2">17-2</strain>
    </source>
</reference>
<evidence type="ECO:0000313" key="2">
    <source>
        <dbReference type="Proteomes" id="UP000067008"/>
    </source>
</evidence>
<dbReference type="EMBL" id="AP014925">
    <property type="protein sequence ID" value="BAR95309.1"/>
    <property type="molecule type" value="Genomic_DNA"/>
</dbReference>